<evidence type="ECO:0000313" key="1">
    <source>
        <dbReference type="EMBL" id="KFM66147.1"/>
    </source>
</evidence>
<protein>
    <submittedName>
        <fullName evidence="1">Uncharacterized protein</fullName>
    </submittedName>
</protein>
<reference evidence="1 2" key="1">
    <citation type="submission" date="2013-11" db="EMBL/GenBank/DDBJ databases">
        <title>Genome sequencing of Stegodyphus mimosarum.</title>
        <authorList>
            <person name="Bechsgaard J."/>
        </authorList>
    </citation>
    <scope>NUCLEOTIDE SEQUENCE [LARGE SCALE GENOMIC DNA]</scope>
</reference>
<sequence>MLLNLTPTISLATSDDEKVLEVVNNIHVQTFTHLGP</sequence>
<evidence type="ECO:0000313" key="2">
    <source>
        <dbReference type="Proteomes" id="UP000054359"/>
    </source>
</evidence>
<feature type="non-terminal residue" evidence="1">
    <location>
        <position position="36"/>
    </location>
</feature>
<keyword evidence="2" id="KW-1185">Reference proteome</keyword>
<dbReference type="EMBL" id="KK115838">
    <property type="protein sequence ID" value="KFM66147.1"/>
    <property type="molecule type" value="Genomic_DNA"/>
</dbReference>
<organism evidence="1 2">
    <name type="scientific">Stegodyphus mimosarum</name>
    <name type="common">African social velvet spider</name>
    <dbReference type="NCBI Taxonomy" id="407821"/>
    <lineage>
        <taxon>Eukaryota</taxon>
        <taxon>Metazoa</taxon>
        <taxon>Ecdysozoa</taxon>
        <taxon>Arthropoda</taxon>
        <taxon>Chelicerata</taxon>
        <taxon>Arachnida</taxon>
        <taxon>Araneae</taxon>
        <taxon>Araneomorphae</taxon>
        <taxon>Entelegynae</taxon>
        <taxon>Eresoidea</taxon>
        <taxon>Eresidae</taxon>
        <taxon>Stegodyphus</taxon>
    </lineage>
</organism>
<name>A0A087TM08_STEMI</name>
<gene>
    <name evidence="1" type="ORF">X975_18905</name>
</gene>
<dbReference type="AlphaFoldDB" id="A0A087TM08"/>
<proteinExistence type="predicted"/>
<dbReference type="Proteomes" id="UP000054359">
    <property type="component" value="Unassembled WGS sequence"/>
</dbReference>
<accession>A0A087TM08</accession>